<evidence type="ECO:0000313" key="3">
    <source>
        <dbReference type="Proteomes" id="UP000663801"/>
    </source>
</evidence>
<comment type="caution">
    <text evidence="2">The sequence shown here is derived from an EMBL/GenBank/DDBJ whole genome shotgun (WGS) entry which is preliminary data.</text>
</comment>
<dbReference type="InterPro" id="IPR029016">
    <property type="entry name" value="GAF-like_dom_sf"/>
</dbReference>
<reference evidence="2" key="1">
    <citation type="submission" date="2021-01" db="EMBL/GenBank/DDBJ databases">
        <title>KCTC 19127 draft genome.</title>
        <authorList>
            <person name="An D."/>
        </authorList>
    </citation>
    <scope>NUCLEOTIDE SEQUENCE</scope>
    <source>
        <strain evidence="2">KCTC 19127</strain>
    </source>
</reference>
<protein>
    <submittedName>
        <fullName evidence="2">ANTAR domain-containing protein</fullName>
    </submittedName>
</protein>
<accession>A0A938YLW1</accession>
<dbReference type="Gene3D" id="3.30.450.40">
    <property type="match status" value="1"/>
</dbReference>
<name>A0A938YLW1_9ACTN</name>
<gene>
    <name evidence="2" type="ORF">JL107_02465</name>
</gene>
<organism evidence="2 3">
    <name type="scientific">Nakamurella flavida</name>
    <dbReference type="NCBI Taxonomy" id="363630"/>
    <lineage>
        <taxon>Bacteria</taxon>
        <taxon>Bacillati</taxon>
        <taxon>Actinomycetota</taxon>
        <taxon>Actinomycetes</taxon>
        <taxon>Nakamurellales</taxon>
        <taxon>Nakamurellaceae</taxon>
        <taxon>Nakamurella</taxon>
    </lineage>
</organism>
<feature type="domain" description="ANTAR" evidence="1">
    <location>
        <begin position="158"/>
        <end position="223"/>
    </location>
</feature>
<dbReference type="Proteomes" id="UP000663801">
    <property type="component" value="Unassembled WGS sequence"/>
</dbReference>
<proteinExistence type="predicted"/>
<evidence type="ECO:0000259" key="1">
    <source>
        <dbReference type="SMART" id="SM01012"/>
    </source>
</evidence>
<dbReference type="GO" id="GO:0003723">
    <property type="term" value="F:RNA binding"/>
    <property type="evidence" value="ECO:0007669"/>
    <property type="project" value="InterPro"/>
</dbReference>
<dbReference type="AlphaFoldDB" id="A0A938YLW1"/>
<dbReference type="InterPro" id="IPR005561">
    <property type="entry name" value="ANTAR"/>
</dbReference>
<dbReference type="Pfam" id="PF01590">
    <property type="entry name" value="GAF"/>
    <property type="match status" value="1"/>
</dbReference>
<dbReference type="SUPFAM" id="SSF55781">
    <property type="entry name" value="GAF domain-like"/>
    <property type="match status" value="1"/>
</dbReference>
<dbReference type="RefSeq" id="WP_205255461.1">
    <property type="nucleotide sequence ID" value="NZ_BAAAPV010000001.1"/>
</dbReference>
<evidence type="ECO:0000313" key="2">
    <source>
        <dbReference type="EMBL" id="MBM9475300.1"/>
    </source>
</evidence>
<keyword evidence="3" id="KW-1185">Reference proteome</keyword>
<sequence length="234" mass="24237">MAIIDSFRGFVEIAQRAPATSGSYLIGSRLAWAAAQVLGGQGAGLSIAAGSYLRWPWGASSEGSAAAERAQFTAGEGPCLTAYARQVAVVADETGIARDWPAFADHLLIRTPFRSVLAVPLRHRLGALDVYSVEATGAGAVDLLAVRMVAEEILVSLLADDVVASLQSDPTAAAPWSERSRVSVAIGMLNVALELGQADALAVLRSHAFGAGRSVDEVAGDLVDGLLTPDDLGR</sequence>
<dbReference type="EMBL" id="JAERWL010000003">
    <property type="protein sequence ID" value="MBM9475300.1"/>
    <property type="molecule type" value="Genomic_DNA"/>
</dbReference>
<dbReference type="InterPro" id="IPR003018">
    <property type="entry name" value="GAF"/>
</dbReference>
<dbReference type="SMART" id="SM01012">
    <property type="entry name" value="ANTAR"/>
    <property type="match status" value="1"/>
</dbReference>